<feature type="domain" description="ABC transmembrane type-1" evidence="10">
    <location>
        <begin position="428"/>
        <end position="619"/>
    </location>
</feature>
<dbReference type="Pfam" id="PF00528">
    <property type="entry name" value="BPD_transp_1"/>
    <property type="match status" value="1"/>
</dbReference>
<keyword evidence="3" id="KW-1003">Cell membrane</keyword>
<evidence type="ECO:0000256" key="7">
    <source>
        <dbReference type="RuleBase" id="RU363032"/>
    </source>
</evidence>
<feature type="region of interest" description="Disordered" evidence="8">
    <location>
        <begin position="302"/>
        <end position="328"/>
    </location>
</feature>
<proteinExistence type="inferred from homology"/>
<dbReference type="Pfam" id="PF01547">
    <property type="entry name" value="SBP_bac_1"/>
    <property type="match status" value="1"/>
</dbReference>
<dbReference type="InterPro" id="IPR000515">
    <property type="entry name" value="MetI-like"/>
</dbReference>
<dbReference type="PROSITE" id="PS50928">
    <property type="entry name" value="ABC_TM1"/>
    <property type="match status" value="1"/>
</dbReference>
<dbReference type="Proteomes" id="UP000287830">
    <property type="component" value="Unassembled WGS sequence"/>
</dbReference>
<evidence type="ECO:0000256" key="8">
    <source>
        <dbReference type="SAM" id="MobiDB-lite"/>
    </source>
</evidence>
<evidence type="ECO:0000256" key="2">
    <source>
        <dbReference type="ARBA" id="ARBA00022448"/>
    </source>
</evidence>
<dbReference type="Gene3D" id="1.10.3720.10">
    <property type="entry name" value="MetI-like"/>
    <property type="match status" value="1"/>
</dbReference>
<gene>
    <name evidence="11" type="ORF">OEIGOIKO_07744</name>
</gene>
<dbReference type="SUPFAM" id="SSF53850">
    <property type="entry name" value="Periplasmic binding protein-like II"/>
    <property type="match status" value="1"/>
</dbReference>
<reference evidence="11 12" key="1">
    <citation type="submission" date="2018-11" db="EMBL/GenBank/DDBJ databases">
        <title>Whole genome sequence of Streptomyces chrestomyceticus NBRC 13444(T).</title>
        <authorList>
            <person name="Komaki H."/>
            <person name="Tamura T."/>
        </authorList>
    </citation>
    <scope>NUCLEOTIDE SEQUENCE [LARGE SCALE GENOMIC DNA]</scope>
    <source>
        <strain evidence="11 12">NBRC 13444</strain>
    </source>
</reference>
<evidence type="ECO:0000256" key="4">
    <source>
        <dbReference type="ARBA" id="ARBA00022692"/>
    </source>
</evidence>
<evidence type="ECO:0000313" key="12">
    <source>
        <dbReference type="Proteomes" id="UP000287830"/>
    </source>
</evidence>
<feature type="transmembrane region" description="Helical" evidence="7">
    <location>
        <begin position="369"/>
        <end position="391"/>
    </location>
</feature>
<feature type="transmembrane region" description="Helical" evidence="7">
    <location>
        <begin position="427"/>
        <end position="451"/>
    </location>
</feature>
<comment type="caution">
    <text evidence="11">The sequence shown here is derived from an EMBL/GenBank/DDBJ whole genome shotgun (WGS) entry which is preliminary data.</text>
</comment>
<dbReference type="AlphaFoldDB" id="A0A7U9L3S2"/>
<dbReference type="OrthoDB" id="61122at2"/>
<keyword evidence="2 7" id="KW-0813">Transport</keyword>
<sequence>MRRTPATAAGRLLVLLLTLLVSGCGQAPVRVTPNDFALDGPPRGHLTVLEKWADPEYAPYFEAAARAYERRNPGVSIDLQAVGDQPYKDRIAVLAASRQMPDIYFAWPGRYARKFADGRLAADLSEPLDGTAWGRSFEADALNAFTFGGRRYGVPLDMDAKVFAYSKEIFAQAGVTREPRTFPELLTACDRIAAAGRTPLAFGNQYGWPAGHLLTQFNAMEVPPAVLARDYDGEGGTEAFSHPGYERAFDDLAQLRKHCMGPSGTSMSHESAQTRLLYGRALQLQPDTGHLAVRQCLHRGRHGVRRGRRHRHVRHHLRGRCRPAPPLAPEGGSGMTLTLHRPAPADVPPASPGGRRDRPARSGSVVLRVLTYCGLAALAVAVVYPLCWMALSGLKTNGEIFSDPWGLPAHPDWGTYADAWHQGVLGYLLNSVLVTAASVLAVVLISAWAAYGLTRLAMPFSQPALLLVLGAMMLSPTVALVPLTQLLQALHIYDTYWALIVLYTAFKVPFTTFLIRAYLLGQPVEVEEAALIDGAGRRQIFWRVVVPMARPILVSAALLQALFSWNEYAFALVFITDGHLKTLPVGLADMAGRLNSDWPVLFAGLTIAALPMIVIFLVAQRHFVRGLSEGIGK</sequence>
<dbReference type="PANTHER" id="PTHR32243:SF18">
    <property type="entry name" value="INNER MEMBRANE ABC TRANSPORTER PERMEASE PROTEIN YCJP"/>
    <property type="match status" value="1"/>
</dbReference>
<dbReference type="Gene3D" id="3.40.190.10">
    <property type="entry name" value="Periplasmic binding protein-like II"/>
    <property type="match status" value="2"/>
</dbReference>
<evidence type="ECO:0000256" key="6">
    <source>
        <dbReference type="ARBA" id="ARBA00023136"/>
    </source>
</evidence>
<feature type="transmembrane region" description="Helical" evidence="7">
    <location>
        <begin position="540"/>
        <end position="561"/>
    </location>
</feature>
<evidence type="ECO:0000256" key="9">
    <source>
        <dbReference type="SAM" id="SignalP"/>
    </source>
</evidence>
<evidence type="ECO:0000256" key="1">
    <source>
        <dbReference type="ARBA" id="ARBA00004651"/>
    </source>
</evidence>
<feature type="transmembrane region" description="Helical" evidence="7">
    <location>
        <begin position="600"/>
        <end position="619"/>
    </location>
</feature>
<feature type="signal peptide" evidence="9">
    <location>
        <begin position="1"/>
        <end position="27"/>
    </location>
</feature>
<keyword evidence="6 7" id="KW-0472">Membrane</keyword>
<feature type="transmembrane region" description="Helical" evidence="7">
    <location>
        <begin position="496"/>
        <end position="520"/>
    </location>
</feature>
<feature type="transmembrane region" description="Helical" evidence="7">
    <location>
        <begin position="463"/>
        <end position="484"/>
    </location>
</feature>
<name>A0A7U9L3S2_9ACTN</name>
<evidence type="ECO:0000256" key="3">
    <source>
        <dbReference type="ARBA" id="ARBA00022475"/>
    </source>
</evidence>
<evidence type="ECO:0000256" key="5">
    <source>
        <dbReference type="ARBA" id="ARBA00022989"/>
    </source>
</evidence>
<comment type="subcellular location">
    <subcellularLocation>
        <location evidence="1 7">Cell membrane</location>
        <topology evidence="1 7">Multi-pass membrane protein</topology>
    </subcellularLocation>
</comment>
<accession>A0A7U9L3S2</accession>
<dbReference type="PROSITE" id="PS51257">
    <property type="entry name" value="PROKAR_LIPOPROTEIN"/>
    <property type="match status" value="1"/>
</dbReference>
<feature type="compositionally biased region" description="Basic residues" evidence="8">
    <location>
        <begin position="302"/>
        <end position="321"/>
    </location>
</feature>
<dbReference type="InterPro" id="IPR006059">
    <property type="entry name" value="SBP"/>
</dbReference>
<organism evidence="11 12">
    <name type="scientific">Streptomyces chrestomyceticus JCM 4735</name>
    <dbReference type="NCBI Taxonomy" id="1306181"/>
    <lineage>
        <taxon>Bacteria</taxon>
        <taxon>Bacillati</taxon>
        <taxon>Actinomycetota</taxon>
        <taxon>Actinomycetes</taxon>
        <taxon>Kitasatosporales</taxon>
        <taxon>Streptomycetaceae</taxon>
        <taxon>Streptomyces</taxon>
    </lineage>
</organism>
<dbReference type="CDD" id="cd06261">
    <property type="entry name" value="TM_PBP2"/>
    <property type="match status" value="1"/>
</dbReference>
<dbReference type="InterPro" id="IPR050901">
    <property type="entry name" value="BP-dep_ABC_trans_perm"/>
</dbReference>
<comment type="similarity">
    <text evidence="7">Belongs to the binding-protein-dependent transport system permease family.</text>
</comment>
<feature type="chain" id="PRO_5031389365" evidence="9">
    <location>
        <begin position="28"/>
        <end position="633"/>
    </location>
</feature>
<dbReference type="EMBL" id="BHZC01000001">
    <property type="protein sequence ID" value="GCD39887.1"/>
    <property type="molecule type" value="Genomic_DNA"/>
</dbReference>
<keyword evidence="4 7" id="KW-0812">Transmembrane</keyword>
<dbReference type="GO" id="GO:0055085">
    <property type="term" value="P:transmembrane transport"/>
    <property type="evidence" value="ECO:0007669"/>
    <property type="project" value="InterPro"/>
</dbReference>
<keyword evidence="9" id="KW-0732">Signal</keyword>
<dbReference type="RefSeq" id="WP_154806430.1">
    <property type="nucleotide sequence ID" value="NZ_BHZC01000001.1"/>
</dbReference>
<evidence type="ECO:0000313" key="11">
    <source>
        <dbReference type="EMBL" id="GCD39887.1"/>
    </source>
</evidence>
<dbReference type="InterPro" id="IPR035906">
    <property type="entry name" value="MetI-like_sf"/>
</dbReference>
<protein>
    <submittedName>
        <fullName evidence="11">ABC transporter permease</fullName>
    </submittedName>
</protein>
<dbReference type="GeneID" id="95626861"/>
<dbReference type="PANTHER" id="PTHR32243">
    <property type="entry name" value="MALTOSE TRANSPORT SYSTEM PERMEASE-RELATED"/>
    <property type="match status" value="1"/>
</dbReference>
<dbReference type="GO" id="GO:0005886">
    <property type="term" value="C:plasma membrane"/>
    <property type="evidence" value="ECO:0007669"/>
    <property type="project" value="UniProtKB-SubCell"/>
</dbReference>
<dbReference type="SUPFAM" id="SSF161098">
    <property type="entry name" value="MetI-like"/>
    <property type="match status" value="1"/>
</dbReference>
<evidence type="ECO:0000259" key="10">
    <source>
        <dbReference type="PROSITE" id="PS50928"/>
    </source>
</evidence>
<keyword evidence="5 7" id="KW-1133">Transmembrane helix</keyword>